<dbReference type="AlphaFoldDB" id="A0A0L8FXW5"/>
<dbReference type="Gene3D" id="3.80.10.10">
    <property type="entry name" value="Ribonuclease Inhibitor"/>
    <property type="match status" value="1"/>
</dbReference>
<dbReference type="EMBL" id="KQ425412">
    <property type="protein sequence ID" value="KOF69523.1"/>
    <property type="molecule type" value="Genomic_DNA"/>
</dbReference>
<dbReference type="OrthoDB" id="1708588at2759"/>
<name>A0A0L8FXW5_OCTBM</name>
<dbReference type="FunFam" id="3.80.10.10:FF:000168">
    <property type="entry name" value="Distal membrane arm assembly complex 2"/>
    <property type="match status" value="1"/>
</dbReference>
<comment type="similarity">
    <text evidence="1">Belongs to the ATP synthase subunit s family.</text>
</comment>
<evidence type="ECO:0000256" key="2">
    <source>
        <dbReference type="ARBA" id="ARBA00076566"/>
    </source>
</evidence>
<dbReference type="STRING" id="37653.A0A0L8FXW5"/>
<proteinExistence type="inferred from homology"/>
<reference evidence="3" key="1">
    <citation type="submission" date="2015-07" db="EMBL/GenBank/DDBJ databases">
        <title>MeaNS - Measles Nucleotide Surveillance Program.</title>
        <authorList>
            <person name="Tran T."/>
            <person name="Druce J."/>
        </authorList>
    </citation>
    <scope>NUCLEOTIDE SEQUENCE</scope>
    <source>
        <strain evidence="3">UCB-OBI-ISO-001</strain>
        <tissue evidence="3">Gonad</tissue>
    </source>
</reference>
<dbReference type="OMA" id="VWCLDRI"/>
<evidence type="ECO:0000256" key="1">
    <source>
        <dbReference type="ARBA" id="ARBA00006901"/>
    </source>
</evidence>
<dbReference type="KEGG" id="obi:106880492"/>
<gene>
    <name evidence="3" type="ORF">OCBIM_22004664mg</name>
</gene>
<protein>
    <recommendedName>
        <fullName evidence="2">ATP synthase subunit s-like protein</fullName>
    </recommendedName>
</protein>
<dbReference type="SUPFAM" id="SSF52047">
    <property type="entry name" value="RNI-like"/>
    <property type="match status" value="1"/>
</dbReference>
<accession>A0A0L8FXW5</accession>
<sequence length="257" mass="29815">MLLVEIIAMVDVFRSSPPPTTMAVFLEKHVVPSLWQVLRVPSRSLSYLKKMQKFFQSEYTAEELMVKLKHQMLDVEQQDQKFRPERHKILGPDLASAHFLLARGASVKFLDDDMWHRAIQNKILLPRHKIDSMYVEGIDASNTRLMYEAFDCLANLSKLRYLSLKNCEFIDDWCLDRFHIFRDTLEFLDLSGCSNISERGIASLHKLSKLDSLILKDLPNLKELEFVVVMLQGFHTNCRILTSSMTELSPKEHLLST</sequence>
<organism evidence="3">
    <name type="scientific">Octopus bimaculoides</name>
    <name type="common">California two-spotted octopus</name>
    <dbReference type="NCBI Taxonomy" id="37653"/>
    <lineage>
        <taxon>Eukaryota</taxon>
        <taxon>Metazoa</taxon>
        <taxon>Spiralia</taxon>
        <taxon>Lophotrochozoa</taxon>
        <taxon>Mollusca</taxon>
        <taxon>Cephalopoda</taxon>
        <taxon>Coleoidea</taxon>
        <taxon>Octopodiformes</taxon>
        <taxon>Octopoda</taxon>
        <taxon>Incirrata</taxon>
        <taxon>Octopodidae</taxon>
        <taxon>Octopus</taxon>
    </lineage>
</organism>
<dbReference type="InterPro" id="IPR032675">
    <property type="entry name" value="LRR_dom_sf"/>
</dbReference>
<evidence type="ECO:0000313" key="3">
    <source>
        <dbReference type="EMBL" id="KOF69523.1"/>
    </source>
</evidence>